<dbReference type="Pfam" id="PF00651">
    <property type="entry name" value="BTB"/>
    <property type="match status" value="1"/>
</dbReference>
<keyword evidence="2" id="KW-0677">Repeat</keyword>
<name>A0AAV9VW51_9PEZI</name>
<comment type="caution">
    <text evidence="4">The sequence shown here is derived from an EMBL/GenBank/DDBJ whole genome shotgun (WGS) entry which is preliminary data.</text>
</comment>
<accession>A0AAV9VW51</accession>
<feature type="domain" description="BTB" evidence="3">
    <location>
        <begin position="16"/>
        <end position="75"/>
    </location>
</feature>
<sequence>MAMSYKKTPLYLYSKPDVILVVGDNEIEAHENVIAVYSDFFKAALTSGLKEAHSKRIEINEIEPQILDVVLDWLYRVPLTPLFNTDLNKQESLPLLLSKDVRAKVKALFRAFDFLQIKGAEGYYVRYLEEELRKLPCGNLTITISPDNSYEVVDALNEVYQCGYSITGESLDRLVGAVYSSRTSAQLPHRHDATMYEFNSGYKHEALRAKLGPTSLERFKSGLKALEDPNPSFLRDISISLTNRLLAARDK</sequence>
<dbReference type="AlphaFoldDB" id="A0AAV9VW51"/>
<dbReference type="InterPro" id="IPR000210">
    <property type="entry name" value="BTB/POZ_dom"/>
</dbReference>
<evidence type="ECO:0000313" key="4">
    <source>
        <dbReference type="EMBL" id="KAK6497674.1"/>
    </source>
</evidence>
<dbReference type="InterPro" id="IPR011333">
    <property type="entry name" value="SKP1/BTB/POZ_sf"/>
</dbReference>
<dbReference type="PANTHER" id="PTHR45632">
    <property type="entry name" value="LD33804P"/>
    <property type="match status" value="1"/>
</dbReference>
<evidence type="ECO:0000259" key="3">
    <source>
        <dbReference type="PROSITE" id="PS50097"/>
    </source>
</evidence>
<proteinExistence type="predicted"/>
<gene>
    <name evidence="4" type="ORF">TWF481_012079</name>
</gene>
<protein>
    <recommendedName>
        <fullName evidence="3">BTB domain-containing protein</fullName>
    </recommendedName>
</protein>
<dbReference type="SUPFAM" id="SSF54695">
    <property type="entry name" value="POZ domain"/>
    <property type="match status" value="1"/>
</dbReference>
<dbReference type="SMART" id="SM00225">
    <property type="entry name" value="BTB"/>
    <property type="match status" value="1"/>
</dbReference>
<dbReference type="EMBL" id="JAVHJL010000009">
    <property type="protein sequence ID" value="KAK6497674.1"/>
    <property type="molecule type" value="Genomic_DNA"/>
</dbReference>
<reference evidence="4 5" key="1">
    <citation type="submission" date="2023-08" db="EMBL/GenBank/DDBJ databases">
        <authorList>
            <person name="Palmer J.M."/>
        </authorList>
    </citation>
    <scope>NUCLEOTIDE SEQUENCE [LARGE SCALE GENOMIC DNA]</scope>
    <source>
        <strain evidence="4 5">TWF481</strain>
    </source>
</reference>
<dbReference type="PROSITE" id="PS50097">
    <property type="entry name" value="BTB"/>
    <property type="match status" value="1"/>
</dbReference>
<evidence type="ECO:0000256" key="1">
    <source>
        <dbReference type="ARBA" id="ARBA00022441"/>
    </source>
</evidence>
<dbReference type="Gene3D" id="3.30.710.10">
    <property type="entry name" value="Potassium Channel Kv1.1, Chain A"/>
    <property type="match status" value="1"/>
</dbReference>
<evidence type="ECO:0000256" key="2">
    <source>
        <dbReference type="ARBA" id="ARBA00022737"/>
    </source>
</evidence>
<dbReference type="Proteomes" id="UP001370758">
    <property type="component" value="Unassembled WGS sequence"/>
</dbReference>
<keyword evidence="5" id="KW-1185">Reference proteome</keyword>
<organism evidence="4 5">
    <name type="scientific">Arthrobotrys musiformis</name>
    <dbReference type="NCBI Taxonomy" id="47236"/>
    <lineage>
        <taxon>Eukaryota</taxon>
        <taxon>Fungi</taxon>
        <taxon>Dikarya</taxon>
        <taxon>Ascomycota</taxon>
        <taxon>Pezizomycotina</taxon>
        <taxon>Orbiliomycetes</taxon>
        <taxon>Orbiliales</taxon>
        <taxon>Orbiliaceae</taxon>
        <taxon>Arthrobotrys</taxon>
    </lineage>
</organism>
<keyword evidence="1" id="KW-0880">Kelch repeat</keyword>
<dbReference type="PANTHER" id="PTHR45632:SF3">
    <property type="entry name" value="KELCH-LIKE PROTEIN 32"/>
    <property type="match status" value="1"/>
</dbReference>
<dbReference type="CDD" id="cd18186">
    <property type="entry name" value="BTB_POZ_ZBTB_KLHL-like"/>
    <property type="match status" value="1"/>
</dbReference>
<evidence type="ECO:0000313" key="5">
    <source>
        <dbReference type="Proteomes" id="UP001370758"/>
    </source>
</evidence>